<evidence type="ECO:0000313" key="2">
    <source>
        <dbReference type="Proteomes" id="UP000199205"/>
    </source>
</evidence>
<proteinExistence type="predicted"/>
<reference evidence="1 2" key="1">
    <citation type="submission" date="2016-08" db="EMBL/GenBank/DDBJ databases">
        <authorList>
            <person name="Seilhamer J.J."/>
        </authorList>
    </citation>
    <scope>NUCLEOTIDE SEQUENCE [LARGE SCALE GENOMIC DNA]</scope>
    <source>
        <strain evidence="1 2">P1-7</strain>
    </source>
</reference>
<organism evidence="1 2">
    <name type="scientific">Rhizobium lusitanum</name>
    <dbReference type="NCBI Taxonomy" id="293958"/>
    <lineage>
        <taxon>Bacteria</taxon>
        <taxon>Pseudomonadati</taxon>
        <taxon>Pseudomonadota</taxon>
        <taxon>Alphaproteobacteria</taxon>
        <taxon>Hyphomicrobiales</taxon>
        <taxon>Rhizobiaceae</taxon>
        <taxon>Rhizobium/Agrobacterium group</taxon>
        <taxon>Rhizobium</taxon>
    </lineage>
</organism>
<protein>
    <submittedName>
        <fullName evidence="1">Uncharacterized protein</fullName>
    </submittedName>
</protein>
<name>A0A1C3XMA6_9HYPH</name>
<gene>
    <name evidence="1" type="ORF">GA0061101_16219</name>
</gene>
<dbReference type="EMBL" id="FMAF01000062">
    <property type="protein sequence ID" value="SCB53124.1"/>
    <property type="molecule type" value="Genomic_DNA"/>
</dbReference>
<accession>A0A1C3XMA6</accession>
<dbReference type="AlphaFoldDB" id="A0A1C3XMA6"/>
<evidence type="ECO:0000313" key="1">
    <source>
        <dbReference type="EMBL" id="SCB53124.1"/>
    </source>
</evidence>
<sequence>MGDESPQDNRKNNSLTVSETSKKVEAFQSFVNGSVSSIDDAARWLVLNRSAVVGPVIPFLKEKFGLSNPEAVEVTKAAHVLQYGKAR</sequence>
<dbReference type="Proteomes" id="UP000199205">
    <property type="component" value="Unassembled WGS sequence"/>
</dbReference>